<reference evidence="1 2" key="1">
    <citation type="submission" date="2019-07" db="EMBL/GenBank/DDBJ databases">
        <authorList>
            <person name="Jastrzebski P J."/>
            <person name="Paukszto L."/>
            <person name="Jastrzebski P J."/>
        </authorList>
    </citation>
    <scope>NUCLEOTIDE SEQUENCE [LARGE SCALE GENOMIC DNA]</scope>
    <source>
        <strain evidence="1 2">WMS-il1</strain>
    </source>
</reference>
<evidence type="ECO:0000313" key="1">
    <source>
        <dbReference type="EMBL" id="VUZ53281.1"/>
    </source>
</evidence>
<accession>A0A564Z193</accession>
<sequence length="49" mass="6050">MCIEEDGESHKIYSLLKLLMAKRKYLHFCIKKHDKRLNNPNKWRSELKY</sequence>
<evidence type="ECO:0000313" key="2">
    <source>
        <dbReference type="Proteomes" id="UP000321570"/>
    </source>
</evidence>
<dbReference type="Proteomes" id="UP000321570">
    <property type="component" value="Unassembled WGS sequence"/>
</dbReference>
<protein>
    <submittedName>
        <fullName evidence="1">Uncharacterized protein</fullName>
    </submittedName>
</protein>
<organism evidence="1 2">
    <name type="scientific">Hymenolepis diminuta</name>
    <name type="common">Rat tapeworm</name>
    <dbReference type="NCBI Taxonomy" id="6216"/>
    <lineage>
        <taxon>Eukaryota</taxon>
        <taxon>Metazoa</taxon>
        <taxon>Spiralia</taxon>
        <taxon>Lophotrochozoa</taxon>
        <taxon>Platyhelminthes</taxon>
        <taxon>Cestoda</taxon>
        <taxon>Eucestoda</taxon>
        <taxon>Cyclophyllidea</taxon>
        <taxon>Hymenolepididae</taxon>
        <taxon>Hymenolepis</taxon>
    </lineage>
</organism>
<dbReference type="EMBL" id="CABIJS010000555">
    <property type="protein sequence ID" value="VUZ53281.1"/>
    <property type="molecule type" value="Genomic_DNA"/>
</dbReference>
<proteinExistence type="predicted"/>
<gene>
    <name evidence="1" type="ORF">WMSIL1_LOCUS11686</name>
</gene>
<name>A0A564Z193_HYMDI</name>
<keyword evidence="2" id="KW-1185">Reference proteome</keyword>
<dbReference type="AlphaFoldDB" id="A0A564Z193"/>